<gene>
    <name evidence="2" type="ORF">FSB76_23340</name>
</gene>
<keyword evidence="3" id="KW-1185">Reference proteome</keyword>
<dbReference type="EMBL" id="CP042437">
    <property type="protein sequence ID" value="QEC78738.1"/>
    <property type="molecule type" value="Genomic_DNA"/>
</dbReference>
<proteinExistence type="predicted"/>
<dbReference type="AlphaFoldDB" id="A0A5B8W916"/>
<dbReference type="OrthoDB" id="5569165at2"/>
<keyword evidence="1" id="KW-0732">Signal</keyword>
<organism evidence="2 3">
    <name type="scientific">Mucilaginibacter ginsenosidivorax</name>
    <dbReference type="NCBI Taxonomy" id="862126"/>
    <lineage>
        <taxon>Bacteria</taxon>
        <taxon>Pseudomonadati</taxon>
        <taxon>Bacteroidota</taxon>
        <taxon>Sphingobacteriia</taxon>
        <taxon>Sphingobacteriales</taxon>
        <taxon>Sphingobacteriaceae</taxon>
        <taxon>Mucilaginibacter</taxon>
    </lineage>
</organism>
<evidence type="ECO:0000313" key="3">
    <source>
        <dbReference type="Proteomes" id="UP000321362"/>
    </source>
</evidence>
<sequence>MMKKQGIIKALWLITAIMTLTILMSKPAIAQTSMPDFKNSTPEQRAQFQTEMMKSKLKLDAAQESKVQAINLTYARKMQAVIKSDDGRFSKMKQARSLQEGKDQELKSVFTPAQFKQYKDFEDEMKAKLMEKIKEKQ</sequence>
<evidence type="ECO:0000313" key="2">
    <source>
        <dbReference type="EMBL" id="QEC78738.1"/>
    </source>
</evidence>
<dbReference type="KEGG" id="mgk:FSB76_23340"/>
<dbReference type="Proteomes" id="UP000321362">
    <property type="component" value="Chromosome"/>
</dbReference>
<name>A0A5B8W916_9SPHI</name>
<protein>
    <recommendedName>
        <fullName evidence="4">DUF4890 domain-containing protein</fullName>
    </recommendedName>
</protein>
<accession>A0A5B8W916</accession>
<evidence type="ECO:0000256" key="1">
    <source>
        <dbReference type="SAM" id="SignalP"/>
    </source>
</evidence>
<evidence type="ECO:0008006" key="4">
    <source>
        <dbReference type="Google" id="ProtNLM"/>
    </source>
</evidence>
<feature type="chain" id="PRO_5022683404" description="DUF4890 domain-containing protein" evidence="1">
    <location>
        <begin position="31"/>
        <end position="137"/>
    </location>
</feature>
<reference evidence="2 3" key="1">
    <citation type="journal article" date="2013" name="J. Microbiol.">
        <title>Mucilaginibacter ginsenosidivorax sp. nov., with ginsenoside converting activity isolated from sediment.</title>
        <authorList>
            <person name="Kim J.K."/>
            <person name="Choi T.E."/>
            <person name="Liu Q.M."/>
            <person name="Park H.Y."/>
            <person name="Yi T.H."/>
            <person name="Yoon M.H."/>
            <person name="Kim S.C."/>
            <person name="Im W.T."/>
        </authorList>
    </citation>
    <scope>NUCLEOTIDE SEQUENCE [LARGE SCALE GENOMIC DNA]</scope>
    <source>
        <strain evidence="2 3">KHI28</strain>
    </source>
</reference>
<feature type="signal peptide" evidence="1">
    <location>
        <begin position="1"/>
        <end position="30"/>
    </location>
</feature>